<dbReference type="Gene3D" id="1.20.5.340">
    <property type="match status" value="1"/>
</dbReference>
<dbReference type="EMBL" id="QLTR01000063">
    <property type="protein sequence ID" value="RAS52746.1"/>
    <property type="molecule type" value="Genomic_DNA"/>
</dbReference>
<keyword evidence="1" id="KW-1133">Transmembrane helix</keyword>
<comment type="caution">
    <text evidence="3">The sequence shown here is derived from an EMBL/GenBank/DDBJ whole genome shotgun (WGS) entry which is preliminary data.</text>
</comment>
<organism evidence="3 4">
    <name type="scientific">Vibrio diazotrophicus</name>
    <dbReference type="NCBI Taxonomy" id="685"/>
    <lineage>
        <taxon>Bacteria</taxon>
        <taxon>Pseudomonadati</taxon>
        <taxon>Pseudomonadota</taxon>
        <taxon>Gammaproteobacteria</taxon>
        <taxon>Vibrionales</taxon>
        <taxon>Vibrionaceae</taxon>
        <taxon>Vibrio</taxon>
    </lineage>
</organism>
<gene>
    <name evidence="3" type="ORF">DET48_1637</name>
</gene>
<evidence type="ECO:0000256" key="2">
    <source>
        <dbReference type="SAM" id="SignalP"/>
    </source>
</evidence>
<protein>
    <submittedName>
        <fullName evidence="3">Uncharacterized protein</fullName>
    </submittedName>
</protein>
<keyword evidence="2" id="KW-0732">Signal</keyword>
<feature type="signal peptide" evidence="2">
    <location>
        <begin position="1"/>
        <end position="25"/>
    </location>
</feature>
<feature type="chain" id="PRO_5016283615" evidence="2">
    <location>
        <begin position="26"/>
        <end position="485"/>
    </location>
</feature>
<dbReference type="AlphaFoldDB" id="A0A329E467"/>
<keyword evidence="1" id="KW-0812">Transmembrane</keyword>
<keyword evidence="1" id="KW-0472">Membrane</keyword>
<dbReference type="RefSeq" id="WP_112404879.1">
    <property type="nucleotide sequence ID" value="NZ_JBJKCE010000001.1"/>
</dbReference>
<feature type="transmembrane region" description="Helical" evidence="1">
    <location>
        <begin position="466"/>
        <end position="484"/>
    </location>
</feature>
<evidence type="ECO:0000256" key="1">
    <source>
        <dbReference type="SAM" id="Phobius"/>
    </source>
</evidence>
<reference evidence="3 4" key="1">
    <citation type="submission" date="2018-06" db="EMBL/GenBank/DDBJ databases">
        <title>Freshwater and sediment microbial communities from various areas in North America, analyzing microbe dynamics in response to fracking.</title>
        <authorList>
            <person name="Lamendella R."/>
        </authorList>
    </citation>
    <scope>NUCLEOTIDE SEQUENCE [LARGE SCALE GENOMIC DNA]</scope>
    <source>
        <strain evidence="3 4">99A</strain>
    </source>
</reference>
<dbReference type="Proteomes" id="UP000248729">
    <property type="component" value="Unassembled WGS sequence"/>
</dbReference>
<proteinExistence type="predicted"/>
<evidence type="ECO:0000313" key="3">
    <source>
        <dbReference type="EMBL" id="RAS52746.1"/>
    </source>
</evidence>
<sequence length="485" mass="51549">MRSAINTFLVLLFVLTVCLSSAVYADGCPIGIDSGSRTWNGTLYGDRPYICLGTSGNCKYTATLNLCFVSSGECVGNFVSTGDVCTESEGEQGNMMWPGGDFVDVPEPDPDDGGGSGDDSDLFCQGDNSVCIKRIAQQADKILVRQTQDRQYLYTAIGTYAYQTESNIKKAIQDSNADNLFSTELIVKDGFAAQLEELNTLAASVTSISDLSKASSDKLNGLYGMSNYYFPQIVSQISSQATTVNNSVQATLGSLSRQLTSVYEGVSNTMASETSLTNRSIKENNLAIASLSDQLTALQNAFDSMEGGSGDNTEVMSAISSLSGDVSGLSADIGTLSGTVEGLSTALGDGFEGINTELQGIGDGIDSIVGTLNGDGLSTRGSEGKIDFNGTGLYGEDTLTEMKAEIETLKTEYSEQMKAMQGLFSFDSSELNGGQYVEHRWKFHLRGHEYSFGSSVFPALLDNSSLIAAVLVFLAVLFGIRFLAK</sequence>
<evidence type="ECO:0000313" key="4">
    <source>
        <dbReference type="Proteomes" id="UP000248729"/>
    </source>
</evidence>
<name>A0A329E467_VIBDI</name>
<accession>A0A329E467</accession>